<protein>
    <submittedName>
        <fullName evidence="2">Sporulation-control protein spo0M</fullName>
    </submittedName>
</protein>
<dbReference type="PANTHER" id="PTHR40053:SF1">
    <property type="entry name" value="SPORULATION-CONTROL PROTEIN SPO0M"/>
    <property type="match status" value="1"/>
</dbReference>
<feature type="region of interest" description="Disordered" evidence="1">
    <location>
        <begin position="1"/>
        <end position="24"/>
    </location>
</feature>
<feature type="compositionally biased region" description="Gly residues" evidence="1">
    <location>
        <begin position="314"/>
        <end position="334"/>
    </location>
</feature>
<name>A0A1C5GD18_MICEH</name>
<dbReference type="AlphaFoldDB" id="A0A1C5GD18"/>
<evidence type="ECO:0000313" key="3">
    <source>
        <dbReference type="Proteomes" id="UP000198251"/>
    </source>
</evidence>
<organism evidence="2 3">
    <name type="scientific">Micromonospora echinofusca</name>
    <dbReference type="NCBI Taxonomy" id="47858"/>
    <lineage>
        <taxon>Bacteria</taxon>
        <taxon>Bacillati</taxon>
        <taxon>Actinomycetota</taxon>
        <taxon>Actinomycetes</taxon>
        <taxon>Micromonosporales</taxon>
        <taxon>Micromonosporaceae</taxon>
        <taxon>Micromonospora</taxon>
    </lineage>
</organism>
<evidence type="ECO:0000313" key="2">
    <source>
        <dbReference type="EMBL" id="SCG17745.1"/>
    </source>
</evidence>
<dbReference type="Proteomes" id="UP000198251">
    <property type="component" value="Chromosome I"/>
</dbReference>
<feature type="region of interest" description="Disordered" evidence="1">
    <location>
        <begin position="301"/>
        <end position="334"/>
    </location>
</feature>
<dbReference type="PANTHER" id="PTHR40053">
    <property type="entry name" value="SPORULATION-CONTROL PROTEIN SPO0M"/>
    <property type="match status" value="1"/>
</dbReference>
<keyword evidence="3" id="KW-1185">Reference proteome</keyword>
<gene>
    <name evidence="2" type="ORF">GA0070610_4066</name>
</gene>
<dbReference type="EMBL" id="LT607733">
    <property type="protein sequence ID" value="SCG17745.1"/>
    <property type="molecule type" value="Genomic_DNA"/>
</dbReference>
<proteinExistence type="predicted"/>
<evidence type="ECO:0000256" key="1">
    <source>
        <dbReference type="SAM" id="MobiDB-lite"/>
    </source>
</evidence>
<reference evidence="2 3" key="1">
    <citation type="submission" date="2016-06" db="EMBL/GenBank/DDBJ databases">
        <authorList>
            <person name="Kjaerup R.B."/>
            <person name="Dalgaard T.S."/>
            <person name="Juul-Madsen H.R."/>
        </authorList>
    </citation>
    <scope>NUCLEOTIDE SEQUENCE [LARGE SCALE GENOMIC DNA]</scope>
    <source>
        <strain evidence="2 3">DSM 43913</strain>
    </source>
</reference>
<accession>A0A1C5GD18</accession>
<dbReference type="InterPro" id="IPR009776">
    <property type="entry name" value="Spore_0_M"/>
</dbReference>
<dbReference type="Pfam" id="PF07070">
    <property type="entry name" value="Spo0M"/>
    <property type="match status" value="1"/>
</dbReference>
<sequence length="334" mass="34910">MEGPRARSAAMGVTGRPGPVVDGGSAVRLTGVSPESGGTGLSVRTALANPSTRPGLRLPGRVTVVAGSTDVPVLHVRLGLVTTAEPDDPEAPRRLVQFHQATVAGAFVLRAGRGRSIPFEFPLPWETPVTVFGGVPLLSLRMGLRTEVAVEPALDQGAMVPVFVHPLPTQAHVLVALDTLGFSMRQAGLVDNRLPGVAQTLPLHQRLGYWVAPLYAGPITELELIFIADPAGLEVILWLDRRLALAGITHQSISRFRVWHTGAEQRDWVATVDAWLRAAINRHAAAAAHADWSATISESAHVSRPPDEPIHPGFGLGGTAGGAGVGGSGGGDGT</sequence>